<proteinExistence type="predicted"/>
<evidence type="ECO:0000313" key="2">
    <source>
        <dbReference type="Proteomes" id="UP000649617"/>
    </source>
</evidence>
<feature type="non-terminal residue" evidence="1">
    <location>
        <position position="192"/>
    </location>
</feature>
<comment type="caution">
    <text evidence="1">The sequence shown here is derived from an EMBL/GenBank/DDBJ whole genome shotgun (WGS) entry which is preliminary data.</text>
</comment>
<evidence type="ECO:0000313" key="1">
    <source>
        <dbReference type="EMBL" id="CAE7610535.1"/>
    </source>
</evidence>
<name>A0A812V9Q8_SYMPI</name>
<dbReference type="AlphaFoldDB" id="A0A812V9Q8"/>
<sequence>MAEPCCKCRYCAEFFEEVQGRKHGHHFTCKVCEAANRALRRNLGELPEELKTFGSQEREDFYKELAEKKRKQKGNLAFQSVKANLCTALTQRRIQENSKTVKGRFLPKSVWEKKGWTTEQIEASPKEWDENYGWVYRVDVKELTWTDTFQKVQETLLALEEKVLAKKKGKKSVDLFGLPSLAVDPEPENSED</sequence>
<organism evidence="1 2">
    <name type="scientific">Symbiodinium pilosum</name>
    <name type="common">Dinoflagellate</name>
    <dbReference type="NCBI Taxonomy" id="2952"/>
    <lineage>
        <taxon>Eukaryota</taxon>
        <taxon>Sar</taxon>
        <taxon>Alveolata</taxon>
        <taxon>Dinophyceae</taxon>
        <taxon>Suessiales</taxon>
        <taxon>Symbiodiniaceae</taxon>
        <taxon>Symbiodinium</taxon>
    </lineage>
</organism>
<accession>A0A812V9Q8</accession>
<dbReference type="EMBL" id="CAJNIZ010041035">
    <property type="protein sequence ID" value="CAE7610535.1"/>
    <property type="molecule type" value="Genomic_DNA"/>
</dbReference>
<keyword evidence="2" id="KW-1185">Reference proteome</keyword>
<dbReference type="OrthoDB" id="425007at2759"/>
<dbReference type="Proteomes" id="UP000649617">
    <property type="component" value="Unassembled WGS sequence"/>
</dbReference>
<protein>
    <submittedName>
        <fullName evidence="1">Uncharacterized protein</fullName>
    </submittedName>
</protein>
<gene>
    <name evidence="1" type="ORF">SPIL2461_LOCUS16096</name>
</gene>
<reference evidence="1" key="1">
    <citation type="submission" date="2021-02" db="EMBL/GenBank/DDBJ databases">
        <authorList>
            <person name="Dougan E. K."/>
            <person name="Rhodes N."/>
            <person name="Thang M."/>
            <person name="Chan C."/>
        </authorList>
    </citation>
    <scope>NUCLEOTIDE SEQUENCE</scope>
</reference>